<proteinExistence type="predicted"/>
<evidence type="ECO:0000256" key="1">
    <source>
        <dbReference type="SAM" id="MobiDB-lite"/>
    </source>
</evidence>
<gene>
    <name evidence="2" type="ORF">JOM49_004248</name>
</gene>
<evidence type="ECO:0000313" key="2">
    <source>
        <dbReference type="EMBL" id="MBP2182722.1"/>
    </source>
</evidence>
<reference evidence="2 3" key="1">
    <citation type="submission" date="2021-03" db="EMBL/GenBank/DDBJ databases">
        <title>Sequencing the genomes of 1000 actinobacteria strains.</title>
        <authorList>
            <person name="Klenk H.-P."/>
        </authorList>
    </citation>
    <scope>NUCLEOTIDE SEQUENCE [LARGE SCALE GENOMIC DNA]</scope>
    <source>
        <strain evidence="2 3">DSM 45510</strain>
    </source>
</reference>
<accession>A0ABS4PTF8</accession>
<dbReference type="RefSeq" id="WP_209665991.1">
    <property type="nucleotide sequence ID" value="NZ_JAGGMS010000001.1"/>
</dbReference>
<keyword evidence="3" id="KW-1185">Reference proteome</keyword>
<evidence type="ECO:0000313" key="3">
    <source>
        <dbReference type="Proteomes" id="UP000741013"/>
    </source>
</evidence>
<feature type="region of interest" description="Disordered" evidence="1">
    <location>
        <begin position="157"/>
        <end position="207"/>
    </location>
</feature>
<dbReference type="Proteomes" id="UP000741013">
    <property type="component" value="Unassembled WGS sequence"/>
</dbReference>
<name>A0ABS4PTF8_9PSEU</name>
<protein>
    <submittedName>
        <fullName evidence="2">Uncharacterized protein</fullName>
    </submittedName>
</protein>
<organism evidence="2 3">
    <name type="scientific">Amycolatopsis magusensis</name>
    <dbReference type="NCBI Taxonomy" id="882444"/>
    <lineage>
        <taxon>Bacteria</taxon>
        <taxon>Bacillati</taxon>
        <taxon>Actinomycetota</taxon>
        <taxon>Actinomycetes</taxon>
        <taxon>Pseudonocardiales</taxon>
        <taxon>Pseudonocardiaceae</taxon>
        <taxon>Amycolatopsis</taxon>
    </lineage>
</organism>
<dbReference type="EMBL" id="JAGGMS010000001">
    <property type="protein sequence ID" value="MBP2182722.1"/>
    <property type="molecule type" value="Genomic_DNA"/>
</dbReference>
<sequence>MTTTEPTTGQPGTDELTEDDLARLNQATLELVASRPTFGLLDPEDAIWHGAEEPGRHLISISGVLGLLDVDQRSFTPVLDGEPAMRELLVERLTAEHGATPVPVTEPRYVVAWTSAEVQSEAGGTLVVTATAAPLSGGPAAEVRISLDSAFAITDLTPAEDPAEDETSEASEATETAEAATETQAEAPGNEAEAPEENDNPIATRSGITAGYLSGHYGETPFPYLRRGLVVDWSTWQPDQATPEGLVGSWVEAGTALGGKYRAYAWFDPASGFSLAQADELEPPDLGARLGEHYGESAFPFEGEHFVIDWTTWQVQPTPLDQPFGSALEATGGGGGKYALYAWFDPAAGVEIVRAEQLGAPEPDLSARFHGELVPALRSAWESGGRRLVEAGGRSYDVGGWLDGEYGCELEFTGFREPYYHARLGAVAERDGQQVPVTCELRIQDAGAVWVDAEHDR</sequence>
<feature type="compositionally biased region" description="Low complexity" evidence="1">
    <location>
        <begin position="170"/>
        <end position="192"/>
    </location>
</feature>
<comment type="caution">
    <text evidence="2">The sequence shown here is derived from an EMBL/GenBank/DDBJ whole genome shotgun (WGS) entry which is preliminary data.</text>
</comment>